<dbReference type="GO" id="GO:0008270">
    <property type="term" value="F:zinc ion binding"/>
    <property type="evidence" value="ECO:0007669"/>
    <property type="project" value="UniProtKB-UniRule"/>
</dbReference>
<dbReference type="GO" id="GO:0005737">
    <property type="term" value="C:cytoplasm"/>
    <property type="evidence" value="ECO:0007669"/>
    <property type="project" value="TreeGrafter"/>
</dbReference>
<dbReference type="InterPro" id="IPR028427">
    <property type="entry name" value="Met_Sox_Rdtase_MsrB"/>
</dbReference>
<feature type="domain" description="MsrB" evidence="10">
    <location>
        <begin position="9"/>
        <end position="131"/>
    </location>
</feature>
<dbReference type="PANTHER" id="PTHR10173:SF52">
    <property type="entry name" value="METHIONINE-R-SULFOXIDE REDUCTASE B1"/>
    <property type="match status" value="1"/>
</dbReference>
<dbReference type="NCBIfam" id="TIGR00357">
    <property type="entry name" value="peptide-methionine (R)-S-oxide reductase MsrB"/>
    <property type="match status" value="1"/>
</dbReference>
<evidence type="ECO:0000313" key="11">
    <source>
        <dbReference type="EMBL" id="AUM14818.1"/>
    </source>
</evidence>
<comment type="cofactor">
    <cofactor evidence="9">
        <name>Zn(2+)</name>
        <dbReference type="ChEBI" id="CHEBI:29105"/>
    </cofactor>
    <text evidence="9">Binds 1 zinc ion per subunit. The zinc ion is important for the structural integrity of the protein.</text>
</comment>
<dbReference type="OrthoDB" id="9785497at2"/>
<dbReference type="GO" id="GO:0030091">
    <property type="term" value="P:protein repair"/>
    <property type="evidence" value="ECO:0007669"/>
    <property type="project" value="InterPro"/>
</dbReference>
<sequence>MGKRVEKSQDEWKQTLSEEAFAVCRLAGTEPAFTGKYWDHKAVGQYHCACCDAPLFVSETKYDSGSGWPSFFKPVNDAAVAEHRDSSHGMIRTEVVCAACDAHLGHVFPDGPPPTGLRYCINSASLQFRDNGQE</sequence>
<feature type="binding site" evidence="9">
    <location>
        <position position="97"/>
    </location>
    <ligand>
        <name>Zn(2+)</name>
        <dbReference type="ChEBI" id="CHEBI:29105"/>
    </ligand>
</feature>
<proteinExistence type="inferred from homology"/>
<dbReference type="KEGG" id="kak:Kalk_02650"/>
<evidence type="ECO:0000256" key="9">
    <source>
        <dbReference type="HAMAP-Rule" id="MF_01400"/>
    </source>
</evidence>
<evidence type="ECO:0000256" key="6">
    <source>
        <dbReference type="ARBA" id="ARBA00023002"/>
    </source>
</evidence>
<evidence type="ECO:0000256" key="3">
    <source>
        <dbReference type="ARBA" id="ARBA00021130"/>
    </source>
</evidence>
<dbReference type="InterPro" id="IPR011057">
    <property type="entry name" value="Mss4-like_sf"/>
</dbReference>
<dbReference type="Gene3D" id="2.170.150.20">
    <property type="entry name" value="Peptide methionine sulfoxide reductase"/>
    <property type="match status" value="1"/>
</dbReference>
<dbReference type="EC" id="1.8.4.12" evidence="2 9"/>
<comment type="similarity">
    <text evidence="1 9">Belongs to the MsrB Met sulfoxide reductase family.</text>
</comment>
<evidence type="ECO:0000256" key="1">
    <source>
        <dbReference type="ARBA" id="ARBA00007174"/>
    </source>
</evidence>
<dbReference type="Proteomes" id="UP000235116">
    <property type="component" value="Chromosome"/>
</dbReference>
<dbReference type="RefSeq" id="WP_101896186.1">
    <property type="nucleotide sequence ID" value="NZ_CP022684.1"/>
</dbReference>
<evidence type="ECO:0000256" key="8">
    <source>
        <dbReference type="ARBA" id="ARBA00075819"/>
    </source>
</evidence>
<dbReference type="HAMAP" id="MF_01400">
    <property type="entry name" value="MsrB"/>
    <property type="match status" value="1"/>
</dbReference>
<name>A0A2K9LR63_9GAMM</name>
<dbReference type="PANTHER" id="PTHR10173">
    <property type="entry name" value="METHIONINE SULFOXIDE REDUCTASE"/>
    <property type="match status" value="1"/>
</dbReference>
<dbReference type="EMBL" id="CP022684">
    <property type="protein sequence ID" value="AUM14818.1"/>
    <property type="molecule type" value="Genomic_DNA"/>
</dbReference>
<dbReference type="GO" id="GO:0033743">
    <property type="term" value="F:peptide-methionine (R)-S-oxide reductase activity"/>
    <property type="evidence" value="ECO:0007669"/>
    <property type="project" value="UniProtKB-UniRule"/>
</dbReference>
<feature type="active site" description="Nucleophile" evidence="9">
    <location>
        <position position="120"/>
    </location>
</feature>
<evidence type="ECO:0000259" key="10">
    <source>
        <dbReference type="PROSITE" id="PS51790"/>
    </source>
</evidence>
<evidence type="ECO:0000256" key="7">
    <source>
        <dbReference type="ARBA" id="ARBA00048488"/>
    </source>
</evidence>
<protein>
    <recommendedName>
        <fullName evidence="3 9">Peptide methionine sulfoxide reductase MsrB</fullName>
        <ecNumber evidence="2 9">1.8.4.12</ecNumber>
    </recommendedName>
    <alternativeName>
        <fullName evidence="8 9">Peptide-methionine (R)-S-oxide reductase</fullName>
    </alternativeName>
</protein>
<dbReference type="FunFam" id="2.170.150.20:FF:000001">
    <property type="entry name" value="Peptide methionine sulfoxide reductase MsrB"/>
    <property type="match status" value="1"/>
</dbReference>
<keyword evidence="4 9" id="KW-0479">Metal-binding</keyword>
<dbReference type="PROSITE" id="PS51790">
    <property type="entry name" value="MSRB"/>
    <property type="match status" value="1"/>
</dbReference>
<dbReference type="GO" id="GO:0006979">
    <property type="term" value="P:response to oxidative stress"/>
    <property type="evidence" value="ECO:0007669"/>
    <property type="project" value="InterPro"/>
</dbReference>
<feature type="binding site" evidence="9">
    <location>
        <position position="100"/>
    </location>
    <ligand>
        <name>Zn(2+)</name>
        <dbReference type="ChEBI" id="CHEBI:29105"/>
    </ligand>
</feature>
<dbReference type="Pfam" id="PF01641">
    <property type="entry name" value="SelR"/>
    <property type="match status" value="1"/>
</dbReference>
<dbReference type="SUPFAM" id="SSF51316">
    <property type="entry name" value="Mss4-like"/>
    <property type="match status" value="1"/>
</dbReference>
<evidence type="ECO:0000313" key="12">
    <source>
        <dbReference type="Proteomes" id="UP000235116"/>
    </source>
</evidence>
<dbReference type="InterPro" id="IPR002579">
    <property type="entry name" value="Met_Sox_Rdtase_MsrB_dom"/>
</dbReference>
<keyword evidence="12" id="KW-1185">Reference proteome</keyword>
<dbReference type="AlphaFoldDB" id="A0A2K9LR63"/>
<accession>A0A2K9LR63</accession>
<keyword evidence="6 9" id="KW-0560">Oxidoreductase</keyword>
<keyword evidence="5 9" id="KW-0862">Zinc</keyword>
<evidence type="ECO:0000256" key="4">
    <source>
        <dbReference type="ARBA" id="ARBA00022723"/>
    </source>
</evidence>
<reference evidence="12" key="1">
    <citation type="submission" date="2017-08" db="EMBL/GenBank/DDBJ databases">
        <title>Direct submision.</title>
        <authorList>
            <person name="Kim S.-J."/>
            <person name="Rhee S.-K."/>
        </authorList>
    </citation>
    <scope>NUCLEOTIDE SEQUENCE [LARGE SCALE GENOMIC DNA]</scope>
    <source>
        <strain evidence="12">GI5</strain>
    </source>
</reference>
<organism evidence="11 12">
    <name type="scientific">Ketobacter alkanivorans</name>
    <dbReference type="NCBI Taxonomy" id="1917421"/>
    <lineage>
        <taxon>Bacteria</taxon>
        <taxon>Pseudomonadati</taxon>
        <taxon>Pseudomonadota</taxon>
        <taxon>Gammaproteobacteria</taxon>
        <taxon>Pseudomonadales</taxon>
        <taxon>Ketobacteraceae</taxon>
        <taxon>Ketobacter</taxon>
    </lineage>
</organism>
<feature type="binding site" evidence="9">
    <location>
        <position position="51"/>
    </location>
    <ligand>
        <name>Zn(2+)</name>
        <dbReference type="ChEBI" id="CHEBI:29105"/>
    </ligand>
</feature>
<evidence type="ECO:0000256" key="2">
    <source>
        <dbReference type="ARBA" id="ARBA00012499"/>
    </source>
</evidence>
<evidence type="ECO:0000256" key="5">
    <source>
        <dbReference type="ARBA" id="ARBA00022833"/>
    </source>
</evidence>
<gene>
    <name evidence="9 11" type="primary">msrB</name>
    <name evidence="11" type="ORF">Kalk_02650</name>
</gene>
<feature type="binding site" evidence="9">
    <location>
        <position position="48"/>
    </location>
    <ligand>
        <name>Zn(2+)</name>
        <dbReference type="ChEBI" id="CHEBI:29105"/>
    </ligand>
</feature>
<comment type="catalytic activity">
    <reaction evidence="7 9">
        <text>L-methionyl-[protein] + [thioredoxin]-disulfide + H2O = L-methionyl-(R)-S-oxide-[protein] + [thioredoxin]-dithiol</text>
        <dbReference type="Rhea" id="RHEA:24164"/>
        <dbReference type="Rhea" id="RHEA-COMP:10698"/>
        <dbReference type="Rhea" id="RHEA-COMP:10700"/>
        <dbReference type="Rhea" id="RHEA-COMP:12313"/>
        <dbReference type="Rhea" id="RHEA-COMP:12314"/>
        <dbReference type="ChEBI" id="CHEBI:15377"/>
        <dbReference type="ChEBI" id="CHEBI:16044"/>
        <dbReference type="ChEBI" id="CHEBI:29950"/>
        <dbReference type="ChEBI" id="CHEBI:45764"/>
        <dbReference type="ChEBI" id="CHEBI:50058"/>
        <dbReference type="EC" id="1.8.4.12"/>
    </reaction>
</comment>